<sequence>MDLVGDKWTLLIVRDLAAGPRRFVELQRVLPGISTEQLRSRLNRMVADGLLTRQRYREVPPRVDYELTERAQALLPVLGALARWGYRWAWDGPHGEEAIDVGAIFRVAPGLIYPDDVRGLVELTVVRPDGDQRSYAIAVEDDGVTIEEREAPEAEAQIAGRRGGLDPCPRPEARPGRVARRRGRAPGHDGSRRHRRAPRSATRPARTSRHRHPAPSAAPLPCGTADGPPRIRTFRAATGLSSAMPDAPTRKDPAPVLRRLTLSLAALLAVLAAAPAAEAKIAYGVGDQSPAMFSNPSWQELKLKKTRYFIHWNAIDNKGELAKADAFVKAAKAAKVKVLMHISTDDLREKKGKLPTVAQYRSKVGKLVKRYRKDGVRDWGTWNEANHKTQPTWNNPKRAAEFFIEMKKLCKGCTIVALDVLDQDGYARYIQRWGAAAGTHGRSAKIIGIHNYSEVNRRRSTATTGIIRAVRKFNKTSKFWYTETGGLARFEAKGLDTYSLSRQADRTQYMFDLAKKFDDFVTRLYSYNWVGIDGQGRFDAGLANANGTPRPAFDTVKKNLAASPFIR</sequence>
<dbReference type="RefSeq" id="WP_353866324.1">
    <property type="nucleotide sequence ID" value="NZ_CP088295.1"/>
</dbReference>
<dbReference type="PANTHER" id="PTHR33204">
    <property type="entry name" value="TRANSCRIPTIONAL REGULATOR, MARR FAMILY"/>
    <property type="match status" value="1"/>
</dbReference>
<evidence type="ECO:0000256" key="2">
    <source>
        <dbReference type="ARBA" id="ARBA00023125"/>
    </source>
</evidence>
<organism evidence="6 7">
    <name type="scientific">Svornostia abyssi</name>
    <dbReference type="NCBI Taxonomy" id="2898438"/>
    <lineage>
        <taxon>Bacteria</taxon>
        <taxon>Bacillati</taxon>
        <taxon>Actinomycetota</taxon>
        <taxon>Thermoleophilia</taxon>
        <taxon>Solirubrobacterales</taxon>
        <taxon>Baekduiaceae</taxon>
        <taxon>Svornostia</taxon>
    </lineage>
</organism>
<dbReference type="Gene3D" id="1.10.10.10">
    <property type="entry name" value="Winged helix-like DNA-binding domain superfamily/Winged helix DNA-binding domain"/>
    <property type="match status" value="1"/>
</dbReference>
<dbReference type="SUPFAM" id="SSF46785">
    <property type="entry name" value="Winged helix' DNA-binding domain"/>
    <property type="match status" value="1"/>
</dbReference>
<keyword evidence="2" id="KW-0238">DNA-binding</keyword>
<keyword evidence="1" id="KW-0805">Transcription regulation</keyword>
<feature type="compositionally biased region" description="Basic residues" evidence="4">
    <location>
        <begin position="177"/>
        <end position="198"/>
    </location>
</feature>
<dbReference type="Proteomes" id="UP001058860">
    <property type="component" value="Chromosome"/>
</dbReference>
<feature type="region of interest" description="Disordered" evidence="4">
    <location>
        <begin position="146"/>
        <end position="231"/>
    </location>
</feature>
<evidence type="ECO:0000256" key="3">
    <source>
        <dbReference type="ARBA" id="ARBA00023163"/>
    </source>
</evidence>
<dbReference type="InterPro" id="IPR036390">
    <property type="entry name" value="WH_DNA-bd_sf"/>
</dbReference>
<dbReference type="InterPro" id="IPR002577">
    <property type="entry name" value="HTH_HxlR"/>
</dbReference>
<dbReference type="Gene3D" id="3.20.20.80">
    <property type="entry name" value="Glycosidases"/>
    <property type="match status" value="1"/>
</dbReference>
<protein>
    <submittedName>
        <fullName evidence="6">Winged helix-turn-helix transcriptional regulator</fullName>
    </submittedName>
</protein>
<keyword evidence="3" id="KW-0804">Transcription</keyword>
<evidence type="ECO:0000313" key="6">
    <source>
        <dbReference type="EMBL" id="UUY05883.1"/>
    </source>
</evidence>
<evidence type="ECO:0000259" key="5">
    <source>
        <dbReference type="Pfam" id="PF01638"/>
    </source>
</evidence>
<evidence type="ECO:0000256" key="1">
    <source>
        <dbReference type="ARBA" id="ARBA00023015"/>
    </source>
</evidence>
<accession>A0ABY5PMF3</accession>
<name>A0ABY5PMF3_9ACTN</name>
<evidence type="ECO:0000256" key="4">
    <source>
        <dbReference type="SAM" id="MobiDB-lite"/>
    </source>
</evidence>
<dbReference type="EMBL" id="CP088295">
    <property type="protein sequence ID" value="UUY05883.1"/>
    <property type="molecule type" value="Genomic_DNA"/>
</dbReference>
<gene>
    <name evidence="6" type="ORF">LRS13_10310</name>
</gene>
<feature type="domain" description="HTH hxlR-type" evidence="5">
    <location>
        <begin position="3"/>
        <end position="89"/>
    </location>
</feature>
<dbReference type="Pfam" id="PF01638">
    <property type="entry name" value="HxlR"/>
    <property type="match status" value="1"/>
</dbReference>
<dbReference type="SUPFAM" id="SSF51445">
    <property type="entry name" value="(Trans)glycosidases"/>
    <property type="match status" value="1"/>
</dbReference>
<dbReference type="PANTHER" id="PTHR33204:SF18">
    <property type="entry name" value="TRANSCRIPTIONAL REGULATORY PROTEIN"/>
    <property type="match status" value="1"/>
</dbReference>
<reference evidence="7" key="1">
    <citation type="submission" date="2021-11" db="EMBL/GenBank/DDBJ databases">
        <title>Cultivation dependent microbiological survey of springs from the worlds oldest radium mine currently devoted to the extraction of radon-saturated water.</title>
        <authorList>
            <person name="Kapinusova G."/>
            <person name="Smrhova T."/>
            <person name="Strejcek M."/>
            <person name="Suman J."/>
            <person name="Jani K."/>
            <person name="Pajer P."/>
            <person name="Uhlik O."/>
        </authorList>
    </citation>
    <scope>NUCLEOTIDE SEQUENCE [LARGE SCALE GENOMIC DNA]</scope>
    <source>
        <strain evidence="7">J379</strain>
    </source>
</reference>
<proteinExistence type="predicted"/>
<keyword evidence="7" id="KW-1185">Reference proteome</keyword>
<evidence type="ECO:0000313" key="7">
    <source>
        <dbReference type="Proteomes" id="UP001058860"/>
    </source>
</evidence>
<dbReference type="InterPro" id="IPR036388">
    <property type="entry name" value="WH-like_DNA-bd_sf"/>
</dbReference>
<dbReference type="InterPro" id="IPR017853">
    <property type="entry name" value="GH"/>
</dbReference>